<comment type="caution">
    <text evidence="1">The sequence shown here is derived from an EMBL/GenBank/DDBJ whole genome shotgun (WGS) entry which is preliminary data.</text>
</comment>
<reference evidence="2" key="1">
    <citation type="journal article" date="2019" name="Int. J. Syst. Evol. Microbiol.">
        <title>The Global Catalogue of Microorganisms (GCM) 10K type strain sequencing project: providing services to taxonomists for standard genome sequencing and annotation.</title>
        <authorList>
            <consortium name="The Broad Institute Genomics Platform"/>
            <consortium name="The Broad Institute Genome Sequencing Center for Infectious Disease"/>
            <person name="Wu L."/>
            <person name="Ma J."/>
        </authorList>
    </citation>
    <scope>NUCLEOTIDE SEQUENCE [LARGE SCALE GENOMIC DNA]</scope>
    <source>
        <strain evidence="2">CGMCC 1.18439</strain>
    </source>
</reference>
<protein>
    <submittedName>
        <fullName evidence="1">Uncharacterized protein</fullName>
    </submittedName>
</protein>
<name>A0ABQ3JX65_9DEIO</name>
<dbReference type="RefSeq" id="WP_189641674.1">
    <property type="nucleotide sequence ID" value="NZ_BNAL01000001.1"/>
</dbReference>
<keyword evidence="2" id="KW-1185">Reference proteome</keyword>
<gene>
    <name evidence="1" type="ORF">GCM10017783_00680</name>
</gene>
<organism evidence="1 2">
    <name type="scientific">Deinococcus piscis</name>
    <dbReference type="NCBI Taxonomy" id="394230"/>
    <lineage>
        <taxon>Bacteria</taxon>
        <taxon>Thermotogati</taxon>
        <taxon>Deinococcota</taxon>
        <taxon>Deinococci</taxon>
        <taxon>Deinococcales</taxon>
        <taxon>Deinococcaceae</taxon>
        <taxon>Deinococcus</taxon>
    </lineage>
</organism>
<dbReference type="EMBL" id="BNAL01000001">
    <property type="protein sequence ID" value="GHF92730.1"/>
    <property type="molecule type" value="Genomic_DNA"/>
</dbReference>
<accession>A0ABQ3JX65</accession>
<sequence length="91" mass="9839">MTAAPYGDVVERLGHRWRRVDTLPRLLAEGWRRDLADGGVISALLTPAGWSVAAPVYEIIAGTYLGDVGLYVPEVQYAEALAVLGIEDDLS</sequence>
<proteinExistence type="predicted"/>
<dbReference type="Proteomes" id="UP000632154">
    <property type="component" value="Unassembled WGS sequence"/>
</dbReference>
<evidence type="ECO:0000313" key="1">
    <source>
        <dbReference type="EMBL" id="GHF92730.1"/>
    </source>
</evidence>
<evidence type="ECO:0000313" key="2">
    <source>
        <dbReference type="Proteomes" id="UP000632154"/>
    </source>
</evidence>